<dbReference type="InterPro" id="IPR028082">
    <property type="entry name" value="Peripla_BP_I"/>
</dbReference>
<keyword evidence="3" id="KW-0813">Transport</keyword>
<feature type="signal peptide" evidence="9">
    <location>
        <begin position="1"/>
        <end position="23"/>
    </location>
</feature>
<dbReference type="EMBL" id="SRMF01000005">
    <property type="protein sequence ID" value="TGG92421.1"/>
    <property type="molecule type" value="Genomic_DNA"/>
</dbReference>
<dbReference type="PANTHER" id="PTHR46847:SF1">
    <property type="entry name" value="D-ALLOSE-BINDING PERIPLASMIC PROTEIN-RELATED"/>
    <property type="match status" value="1"/>
</dbReference>
<comment type="subunit">
    <text evidence="7">The complex is composed of an ATP-binding protein (RbsA), two transmembrane proteins (RbsC) and a solute-binding protein (RbsB).</text>
</comment>
<keyword evidence="12" id="KW-1185">Reference proteome</keyword>
<dbReference type="Proteomes" id="UP000297475">
    <property type="component" value="Unassembled WGS sequence"/>
</dbReference>
<name>A0A4Z0WE53_9GAMM</name>
<evidence type="ECO:0000256" key="9">
    <source>
        <dbReference type="SAM" id="SignalP"/>
    </source>
</evidence>
<evidence type="ECO:0000256" key="7">
    <source>
        <dbReference type="ARBA" id="ARBA00062239"/>
    </source>
</evidence>
<evidence type="ECO:0000259" key="10">
    <source>
        <dbReference type="Pfam" id="PF13407"/>
    </source>
</evidence>
<evidence type="ECO:0000256" key="1">
    <source>
        <dbReference type="ARBA" id="ARBA00004418"/>
    </source>
</evidence>
<evidence type="ECO:0000313" key="11">
    <source>
        <dbReference type="EMBL" id="TGG92421.1"/>
    </source>
</evidence>
<dbReference type="Gene3D" id="3.40.50.2300">
    <property type="match status" value="2"/>
</dbReference>
<dbReference type="SUPFAM" id="SSF53822">
    <property type="entry name" value="Periplasmic binding protein-like I"/>
    <property type="match status" value="1"/>
</dbReference>
<reference evidence="11 12" key="1">
    <citation type="submission" date="2019-04" db="EMBL/GenBank/DDBJ databases">
        <title>Natronospirillum operosus gen. nov., sp. nov., a haloalkaliphilic satellite isolated from decaying biomass of laboratory culture of cyanobacterium Geitlerinema sp. and proposal of Natronospirillaceae fam. nov. and Saccharospirillaceae fam. nov.</title>
        <authorList>
            <person name="Kevbrin V."/>
            <person name="Boltyanskaya Y."/>
            <person name="Koziaeva V."/>
            <person name="Grouzdev D.S."/>
            <person name="Park M."/>
            <person name="Cho J."/>
        </authorList>
    </citation>
    <scope>NUCLEOTIDE SEQUENCE [LARGE SCALE GENOMIC DNA]</scope>
    <source>
        <strain evidence="11 12">G-116</strain>
    </source>
</reference>
<feature type="chain" id="PRO_5021464895" description="Ribose import binding protein RbsB" evidence="9">
    <location>
        <begin position="24"/>
        <end position="294"/>
    </location>
</feature>
<dbReference type="GO" id="GO:0042597">
    <property type="term" value="C:periplasmic space"/>
    <property type="evidence" value="ECO:0007669"/>
    <property type="project" value="UniProtKB-SubCell"/>
</dbReference>
<comment type="caution">
    <text evidence="11">The sequence shown here is derived from an EMBL/GenBank/DDBJ whole genome shotgun (WGS) entry which is preliminary data.</text>
</comment>
<comment type="similarity">
    <text evidence="2">Belongs to the bacterial solute-binding protein 2 family.</text>
</comment>
<dbReference type="AlphaFoldDB" id="A0A4Z0WE53"/>
<evidence type="ECO:0000256" key="2">
    <source>
        <dbReference type="ARBA" id="ARBA00007639"/>
    </source>
</evidence>
<evidence type="ECO:0000313" key="12">
    <source>
        <dbReference type="Proteomes" id="UP000297475"/>
    </source>
</evidence>
<dbReference type="FunFam" id="3.40.50.2300:FF:000036">
    <property type="entry name" value="D-ribose ABC transporter substrate-binding protein"/>
    <property type="match status" value="1"/>
</dbReference>
<evidence type="ECO:0000256" key="3">
    <source>
        <dbReference type="ARBA" id="ARBA00022448"/>
    </source>
</evidence>
<proteinExistence type="inferred from homology"/>
<dbReference type="NCBIfam" id="NF007936">
    <property type="entry name" value="PRK10653.1"/>
    <property type="match status" value="1"/>
</dbReference>
<dbReference type="PANTHER" id="PTHR46847">
    <property type="entry name" value="D-ALLOSE-BINDING PERIPLASMIC PROTEIN-RELATED"/>
    <property type="match status" value="1"/>
</dbReference>
<organism evidence="11 12">
    <name type="scientific">Natronospirillum operosum</name>
    <dbReference type="NCBI Taxonomy" id="2759953"/>
    <lineage>
        <taxon>Bacteria</taxon>
        <taxon>Pseudomonadati</taxon>
        <taxon>Pseudomonadota</taxon>
        <taxon>Gammaproteobacteria</taxon>
        <taxon>Oceanospirillales</taxon>
        <taxon>Natronospirillaceae</taxon>
        <taxon>Natronospirillum</taxon>
    </lineage>
</organism>
<dbReference type="CDD" id="cd06323">
    <property type="entry name" value="PBP1_ribose_binding"/>
    <property type="match status" value="1"/>
</dbReference>
<accession>A0A4Z0WE53</accession>
<keyword evidence="4" id="KW-0762">Sugar transport</keyword>
<protein>
    <recommendedName>
        <fullName evidence="8">Ribose import binding protein RbsB</fullName>
    </recommendedName>
</protein>
<dbReference type="RefSeq" id="WP_135483754.1">
    <property type="nucleotide sequence ID" value="NZ_SRMF01000005.1"/>
</dbReference>
<evidence type="ECO:0000256" key="4">
    <source>
        <dbReference type="ARBA" id="ARBA00022597"/>
    </source>
</evidence>
<evidence type="ECO:0000256" key="8">
    <source>
        <dbReference type="ARBA" id="ARBA00068827"/>
    </source>
</evidence>
<comment type="subcellular location">
    <subcellularLocation>
        <location evidence="1">Periplasm</location>
    </subcellularLocation>
</comment>
<gene>
    <name evidence="11" type="primary">rbsB</name>
    <name evidence="11" type="ORF">E4656_13170</name>
</gene>
<dbReference type="InterPro" id="IPR025997">
    <property type="entry name" value="SBP_2_dom"/>
</dbReference>
<dbReference type="GO" id="GO:0055085">
    <property type="term" value="P:transmembrane transport"/>
    <property type="evidence" value="ECO:0007669"/>
    <property type="project" value="UniProtKB-ARBA"/>
</dbReference>
<evidence type="ECO:0000256" key="5">
    <source>
        <dbReference type="ARBA" id="ARBA00022729"/>
    </source>
</evidence>
<feature type="domain" description="Periplasmic binding protein" evidence="10">
    <location>
        <begin position="28"/>
        <end position="278"/>
    </location>
</feature>
<keyword evidence="5 9" id="KW-0732">Signal</keyword>
<sequence>MKTMKQLLVATIALAGLTGSAVAEGTLAISVSTLNNPFFVTLRDGAADKANELGYDLRIVDAQNDPARELSNVEDLLQRNIDALLINPTDSDSVVNAVRLANNRDVPVFTVDRGASAGNYISHVASDNVLGGRMAGDFIAQQVGANARVIQLEGIPGTSAARERGEGFAQAIEAHGFEVLASQPANFDRTEGLNVMENLLTGNRNIDAVFAQNDEMALGALRAIAASNQPNILVVGFDGTDDGIAAVEAGRMAATVAQQPYEIGAVAVETAVRYLNGETVEGNIPVPLQVITAD</sequence>
<dbReference type="Pfam" id="PF13407">
    <property type="entry name" value="Peripla_BP_4"/>
    <property type="match status" value="1"/>
</dbReference>
<keyword evidence="6" id="KW-0574">Periplasm</keyword>
<dbReference type="GO" id="GO:0030246">
    <property type="term" value="F:carbohydrate binding"/>
    <property type="evidence" value="ECO:0007669"/>
    <property type="project" value="UniProtKB-ARBA"/>
</dbReference>
<evidence type="ECO:0000256" key="6">
    <source>
        <dbReference type="ARBA" id="ARBA00022764"/>
    </source>
</evidence>
<dbReference type="OrthoDB" id="9814427at2"/>